<proteinExistence type="predicted"/>
<reference evidence="7" key="2">
    <citation type="journal article" date="2024" name="Plant">
        <title>Genomic evolution and insights into agronomic trait innovations of Sesamum species.</title>
        <authorList>
            <person name="Miao H."/>
            <person name="Wang L."/>
            <person name="Qu L."/>
            <person name="Liu H."/>
            <person name="Sun Y."/>
            <person name="Le M."/>
            <person name="Wang Q."/>
            <person name="Wei S."/>
            <person name="Zheng Y."/>
            <person name="Lin W."/>
            <person name="Duan Y."/>
            <person name="Cao H."/>
            <person name="Xiong S."/>
            <person name="Wang X."/>
            <person name="Wei L."/>
            <person name="Li C."/>
            <person name="Ma Q."/>
            <person name="Ju M."/>
            <person name="Zhao R."/>
            <person name="Li G."/>
            <person name="Mu C."/>
            <person name="Tian Q."/>
            <person name="Mei H."/>
            <person name="Zhang T."/>
            <person name="Gao T."/>
            <person name="Zhang H."/>
        </authorList>
    </citation>
    <scope>NUCLEOTIDE SEQUENCE</scope>
    <source>
        <strain evidence="7">KEN1</strain>
    </source>
</reference>
<evidence type="ECO:0000256" key="2">
    <source>
        <dbReference type="ARBA" id="ARBA00023015"/>
    </source>
</evidence>
<dbReference type="PANTHER" id="PTHR45855:SF6">
    <property type="entry name" value="TRANSCRIPTION FACTOR ALC"/>
    <property type="match status" value="1"/>
</dbReference>
<keyword evidence="5" id="KW-0539">Nucleus</keyword>
<comment type="caution">
    <text evidence="7">The sequence shown here is derived from an EMBL/GenBank/DDBJ whole genome shotgun (WGS) entry which is preliminary data.</text>
</comment>
<sequence length="303" mass="33326">MILTEPRSLSHQSLSCTTSYKINVRTEAIWSDVFLFPIKFSSGLLPPAAVRVQHHHHLRAENQEPALIPGQGRRQISVLDASSGLNSSSGCSFTGRVVANVSSSSVGNLDNEPDEYDYESERRRSRINEKMKALQNLIPNSNKMLTMRNGLSLYPICLPGMLQSNEISQMRMGIDADKFLNMNMAKTISMDQNISADALLGLQENCVRQAPVAEFSNMESSAQDQFKTFQLSRSSKENELPCQPLSDNCPQARSTGAKATSSIPLETQTSSLKENTLEACLGGGNYLPPNFVSNPIFSSPMNM</sequence>
<comment type="subcellular location">
    <subcellularLocation>
        <location evidence="1">Nucleus</location>
    </subcellularLocation>
</comment>
<evidence type="ECO:0000256" key="1">
    <source>
        <dbReference type="ARBA" id="ARBA00004123"/>
    </source>
</evidence>
<gene>
    <name evidence="7" type="ORF">Slati_1592400</name>
</gene>
<protein>
    <submittedName>
        <fullName evidence="7">Transcription factor SPATULA</fullName>
    </submittedName>
</protein>
<evidence type="ECO:0000256" key="5">
    <source>
        <dbReference type="ARBA" id="ARBA00023242"/>
    </source>
</evidence>
<accession>A0AAW2XEM3</accession>
<dbReference type="PANTHER" id="PTHR45855">
    <property type="entry name" value="TRANSCRIPTION FACTOR PIF1-RELATED"/>
    <property type="match status" value="1"/>
</dbReference>
<dbReference type="InterPro" id="IPR031066">
    <property type="entry name" value="bHLH_ALC-like_plant"/>
</dbReference>
<dbReference type="GO" id="GO:0005634">
    <property type="term" value="C:nucleus"/>
    <property type="evidence" value="ECO:0007669"/>
    <property type="project" value="UniProtKB-SubCell"/>
</dbReference>
<feature type="compositionally biased region" description="Polar residues" evidence="6">
    <location>
        <begin position="245"/>
        <end position="263"/>
    </location>
</feature>
<organism evidence="7">
    <name type="scientific">Sesamum latifolium</name>
    <dbReference type="NCBI Taxonomy" id="2727402"/>
    <lineage>
        <taxon>Eukaryota</taxon>
        <taxon>Viridiplantae</taxon>
        <taxon>Streptophyta</taxon>
        <taxon>Embryophyta</taxon>
        <taxon>Tracheophyta</taxon>
        <taxon>Spermatophyta</taxon>
        <taxon>Magnoliopsida</taxon>
        <taxon>eudicotyledons</taxon>
        <taxon>Gunneridae</taxon>
        <taxon>Pentapetalae</taxon>
        <taxon>asterids</taxon>
        <taxon>lamiids</taxon>
        <taxon>Lamiales</taxon>
        <taxon>Pedaliaceae</taxon>
        <taxon>Sesamum</taxon>
    </lineage>
</organism>
<dbReference type="InterPro" id="IPR036638">
    <property type="entry name" value="HLH_DNA-bd_sf"/>
</dbReference>
<keyword evidence="4" id="KW-0804">Transcription</keyword>
<reference evidence="7" key="1">
    <citation type="submission" date="2020-06" db="EMBL/GenBank/DDBJ databases">
        <authorList>
            <person name="Li T."/>
            <person name="Hu X."/>
            <person name="Zhang T."/>
            <person name="Song X."/>
            <person name="Zhang H."/>
            <person name="Dai N."/>
            <person name="Sheng W."/>
            <person name="Hou X."/>
            <person name="Wei L."/>
        </authorList>
    </citation>
    <scope>NUCLEOTIDE SEQUENCE</scope>
    <source>
        <strain evidence="7">KEN1</strain>
        <tissue evidence="7">Leaf</tissue>
    </source>
</reference>
<evidence type="ECO:0000256" key="6">
    <source>
        <dbReference type="SAM" id="MobiDB-lite"/>
    </source>
</evidence>
<name>A0AAW2XEM3_9LAMI</name>
<feature type="region of interest" description="Disordered" evidence="6">
    <location>
        <begin position="237"/>
        <end position="263"/>
    </location>
</feature>
<keyword evidence="2" id="KW-0805">Transcription regulation</keyword>
<keyword evidence="3" id="KW-0238">DNA-binding</keyword>
<dbReference type="GO" id="GO:0046983">
    <property type="term" value="F:protein dimerization activity"/>
    <property type="evidence" value="ECO:0007669"/>
    <property type="project" value="InterPro"/>
</dbReference>
<evidence type="ECO:0000313" key="7">
    <source>
        <dbReference type="EMBL" id="KAL0450360.1"/>
    </source>
</evidence>
<dbReference type="AlphaFoldDB" id="A0AAW2XEM3"/>
<dbReference type="GO" id="GO:0003677">
    <property type="term" value="F:DNA binding"/>
    <property type="evidence" value="ECO:0007669"/>
    <property type="project" value="UniProtKB-KW"/>
</dbReference>
<dbReference type="Gene3D" id="4.10.280.10">
    <property type="entry name" value="Helix-loop-helix DNA-binding domain"/>
    <property type="match status" value="1"/>
</dbReference>
<dbReference type="EMBL" id="JACGWN010000005">
    <property type="protein sequence ID" value="KAL0450360.1"/>
    <property type="molecule type" value="Genomic_DNA"/>
</dbReference>
<evidence type="ECO:0000256" key="4">
    <source>
        <dbReference type="ARBA" id="ARBA00023163"/>
    </source>
</evidence>
<evidence type="ECO:0000256" key="3">
    <source>
        <dbReference type="ARBA" id="ARBA00023125"/>
    </source>
</evidence>